<feature type="transmembrane region" description="Helical" evidence="1">
    <location>
        <begin position="12"/>
        <end position="38"/>
    </location>
</feature>
<keyword evidence="1" id="KW-0472">Membrane</keyword>
<gene>
    <name evidence="2" type="ORF">N5A92_13445</name>
</gene>
<evidence type="ECO:0008006" key="4">
    <source>
        <dbReference type="Google" id="ProtNLM"/>
    </source>
</evidence>
<feature type="transmembrane region" description="Helical" evidence="1">
    <location>
        <begin position="44"/>
        <end position="63"/>
    </location>
</feature>
<proteinExistence type="predicted"/>
<protein>
    <recommendedName>
        <fullName evidence="4">Integral membrane protein</fullName>
    </recommendedName>
</protein>
<sequence length="131" mass="13268">MTLTIPPFLRKALLADAAISGAAAALMIAGAGILGPLLALPGPLLFWAGVALVPFVALLITVARRQAAPRLLVLDIVLVNALWVVGSLAIMLAGIISPNLLGVAFITAQALAVALFAVLQYAALRTAPVAA</sequence>
<accession>A0ABT2LNL3</accession>
<dbReference type="Proteomes" id="UP001320831">
    <property type="component" value="Unassembled WGS sequence"/>
</dbReference>
<keyword evidence="1" id="KW-0812">Transmembrane</keyword>
<keyword evidence="3" id="KW-1185">Reference proteome</keyword>
<dbReference type="RefSeq" id="WP_260903459.1">
    <property type="nucleotide sequence ID" value="NZ_JAOCZP010000003.1"/>
</dbReference>
<feature type="transmembrane region" description="Helical" evidence="1">
    <location>
        <begin position="102"/>
        <end position="124"/>
    </location>
</feature>
<evidence type="ECO:0000313" key="3">
    <source>
        <dbReference type="Proteomes" id="UP001320831"/>
    </source>
</evidence>
<reference evidence="2 3" key="1">
    <citation type="submission" date="2022-09" db="EMBL/GenBank/DDBJ databases">
        <title>Chelativorans salina sp. nov., a novel slightly halophilic bacterium isolated from a saline lake sediment enrichment.</title>
        <authorList>
            <person name="Gao L."/>
            <person name="Fang B.-Z."/>
            <person name="Li W.-J."/>
        </authorList>
    </citation>
    <scope>NUCLEOTIDE SEQUENCE [LARGE SCALE GENOMIC DNA]</scope>
    <source>
        <strain evidence="2 3">EGI FJ00035</strain>
    </source>
</reference>
<evidence type="ECO:0000256" key="1">
    <source>
        <dbReference type="SAM" id="Phobius"/>
    </source>
</evidence>
<feature type="transmembrane region" description="Helical" evidence="1">
    <location>
        <begin position="72"/>
        <end position="96"/>
    </location>
</feature>
<comment type="caution">
    <text evidence="2">The sequence shown here is derived from an EMBL/GenBank/DDBJ whole genome shotgun (WGS) entry which is preliminary data.</text>
</comment>
<dbReference type="EMBL" id="JAOCZP010000003">
    <property type="protein sequence ID" value="MCT7376037.1"/>
    <property type="molecule type" value="Genomic_DNA"/>
</dbReference>
<name>A0ABT2LNL3_9HYPH</name>
<evidence type="ECO:0000313" key="2">
    <source>
        <dbReference type="EMBL" id="MCT7376037.1"/>
    </source>
</evidence>
<keyword evidence="1" id="KW-1133">Transmembrane helix</keyword>
<organism evidence="2 3">
    <name type="scientific">Chelativorans salis</name>
    <dbReference type="NCBI Taxonomy" id="2978478"/>
    <lineage>
        <taxon>Bacteria</taxon>
        <taxon>Pseudomonadati</taxon>
        <taxon>Pseudomonadota</taxon>
        <taxon>Alphaproteobacteria</taxon>
        <taxon>Hyphomicrobiales</taxon>
        <taxon>Phyllobacteriaceae</taxon>
        <taxon>Chelativorans</taxon>
    </lineage>
</organism>